<comment type="caution">
    <text evidence="1">The sequence shown here is derived from an EMBL/GenBank/DDBJ whole genome shotgun (WGS) entry which is preliminary data.</text>
</comment>
<gene>
    <name evidence="1" type="ORF">J2Z60_000914</name>
</gene>
<dbReference type="SUPFAM" id="SSF48150">
    <property type="entry name" value="DNA-glycosylase"/>
    <property type="match status" value="1"/>
</dbReference>
<proteinExistence type="predicted"/>
<dbReference type="GO" id="GO:0008725">
    <property type="term" value="F:DNA-3-methyladenine glycosylase activity"/>
    <property type="evidence" value="ECO:0007669"/>
    <property type="project" value="UniProtKB-EC"/>
</dbReference>
<name>A0ABS4MDI3_9LACO</name>
<dbReference type="InterPro" id="IPR005019">
    <property type="entry name" value="Adenine_glyco"/>
</dbReference>
<organism evidence="1 2">
    <name type="scientific">Lactobacillus colini</name>
    <dbReference type="NCBI Taxonomy" id="1819254"/>
    <lineage>
        <taxon>Bacteria</taxon>
        <taxon>Bacillati</taxon>
        <taxon>Bacillota</taxon>
        <taxon>Bacilli</taxon>
        <taxon>Lactobacillales</taxon>
        <taxon>Lactobacillaceae</taxon>
        <taxon>Lactobacillus</taxon>
    </lineage>
</organism>
<dbReference type="EC" id="3.2.2.20" evidence="1"/>
<keyword evidence="1" id="KW-0326">Glycosidase</keyword>
<dbReference type="Gene3D" id="1.10.340.30">
    <property type="entry name" value="Hypothetical protein, domain 2"/>
    <property type="match status" value="1"/>
</dbReference>
<dbReference type="Pfam" id="PF03352">
    <property type="entry name" value="Adenine_glyco"/>
    <property type="match status" value="1"/>
</dbReference>
<dbReference type="RefSeq" id="WP_209686483.1">
    <property type="nucleotide sequence ID" value="NZ_JAGGLU010000004.1"/>
</dbReference>
<dbReference type="EMBL" id="JAGGLU010000004">
    <property type="protein sequence ID" value="MBP2057742.1"/>
    <property type="molecule type" value="Genomic_DNA"/>
</dbReference>
<evidence type="ECO:0000313" key="2">
    <source>
        <dbReference type="Proteomes" id="UP001519292"/>
    </source>
</evidence>
<dbReference type="InterPro" id="IPR052891">
    <property type="entry name" value="DNA-3mA_glycosylase"/>
</dbReference>
<dbReference type="Proteomes" id="UP001519292">
    <property type="component" value="Unassembled WGS sequence"/>
</dbReference>
<keyword evidence="1" id="KW-0378">Hydrolase</keyword>
<keyword evidence="2" id="KW-1185">Reference proteome</keyword>
<reference evidence="1 2" key="1">
    <citation type="submission" date="2021-03" db="EMBL/GenBank/DDBJ databases">
        <title>Genomic Encyclopedia of Type Strains, Phase IV (KMG-IV): sequencing the most valuable type-strain genomes for metagenomic binning, comparative biology and taxonomic classification.</title>
        <authorList>
            <person name="Goeker M."/>
        </authorList>
    </citation>
    <scope>NUCLEOTIDE SEQUENCE [LARGE SCALE GENOMIC DNA]</scope>
    <source>
        <strain evidence="1 2">DSM 101872</strain>
    </source>
</reference>
<dbReference type="PANTHER" id="PTHR30037:SF4">
    <property type="entry name" value="DNA-3-METHYLADENINE GLYCOSYLASE I"/>
    <property type="match status" value="1"/>
</dbReference>
<dbReference type="PANTHER" id="PTHR30037">
    <property type="entry name" value="DNA-3-METHYLADENINE GLYCOSYLASE 1"/>
    <property type="match status" value="1"/>
</dbReference>
<evidence type="ECO:0000313" key="1">
    <source>
        <dbReference type="EMBL" id="MBP2057742.1"/>
    </source>
</evidence>
<protein>
    <submittedName>
        <fullName evidence="1">DNA-3-methyladenine glycosylase I</fullName>
        <ecNumber evidence="1">3.2.2.20</ecNumber>
    </submittedName>
</protein>
<dbReference type="InterPro" id="IPR011257">
    <property type="entry name" value="DNA_glycosylase"/>
</dbReference>
<sequence length="185" mass="21637">MQRCDWNYSGSIEQIYQDYHDYEWGKLNLNENYLFEMLILESFQSGLSWSTILHKRDNFKKAFADFDIDKVSQFDEQDIKRLLTDSTIIRNKLKINAAINNARVISSWHKKGKTLGEFLQQYIPEPIINHPQSMSDIPAKTDLSTQISKDMKKAGFKFVGPTTIYSFLQGTGFINDHLEKCDFKY</sequence>
<accession>A0ABS4MDI3</accession>